<keyword evidence="4 10" id="KW-0812">Transmembrane</keyword>
<dbReference type="SMART" id="SM00283">
    <property type="entry name" value="MA"/>
    <property type="match status" value="1"/>
</dbReference>
<dbReference type="Pfam" id="PF13675">
    <property type="entry name" value="PilJ"/>
    <property type="match status" value="1"/>
</dbReference>
<sequence length="532" mass="57146">MSSHSVTHVLDRLLAGIGLRTLNHQFLFSYALMFVLAASASVALYLSMSVSPDTLNVAGAQRMLSQKMTKEALLLSQGVGERAVFQGTLEQFEQAHRDLTNGNPMRNISAFPDAAVQAQLARVGERWQTLRPLLEQLAGRAGEASLDEVQAASVALLKDMNGAVGMMTELAERTQRTQMWIAFVCVLGILTLVVFGRQFGLSPLMSQLRAIEHALVRVGSGDFLNRLDSRYRDNEIAHISNGYNRMLEQVRELLGRIKDTCGNTQHHLDDVLLAVEAAGGGVSRQQEELEQVATAMNEMSATVVDVARNAAQAAENSQRAERLVQDGRRAVQVSAGQLAALSAQLDGSAEQAGALEKDSEQVGKVLAVITSIAEQTNLLALNAAIEAARAGEAGRGFAVVADEVRTLASRTQASTEEIRAIVQRLQEGVHGAGSSMRDSAAQARDNLGHIQQATQALDGIVEAVDAINALNLQIASATEEQSQVALDIDQRIGRIADLANRTRGDAQTVSTSVSVIDGGLQQLHGFLERFRT</sequence>
<evidence type="ECO:0000256" key="7">
    <source>
        <dbReference type="ARBA" id="ARBA00023224"/>
    </source>
</evidence>
<dbReference type="PANTHER" id="PTHR32089:SF119">
    <property type="entry name" value="METHYL-ACCEPTING CHEMOTAXIS PROTEIN CTPL"/>
    <property type="match status" value="1"/>
</dbReference>
<keyword evidence="14" id="KW-1185">Reference proteome</keyword>
<evidence type="ECO:0000313" key="13">
    <source>
        <dbReference type="EMBL" id="SDL24485.1"/>
    </source>
</evidence>
<dbReference type="Gene3D" id="1.10.287.950">
    <property type="entry name" value="Methyl-accepting chemotaxis protein"/>
    <property type="match status" value="1"/>
</dbReference>
<evidence type="ECO:0000259" key="12">
    <source>
        <dbReference type="PROSITE" id="PS50885"/>
    </source>
</evidence>
<dbReference type="PROSITE" id="PS50885">
    <property type="entry name" value="HAMP"/>
    <property type="match status" value="1"/>
</dbReference>
<dbReference type="PROSITE" id="PS50111">
    <property type="entry name" value="CHEMOTAXIS_TRANSDUC_2"/>
    <property type="match status" value="1"/>
</dbReference>
<reference evidence="13 14" key="1">
    <citation type="submission" date="2016-10" db="EMBL/GenBank/DDBJ databases">
        <authorList>
            <person name="de Groot N.N."/>
        </authorList>
    </citation>
    <scope>NUCLEOTIDE SEQUENCE [LARGE SCALE GENOMIC DNA]</scope>
    <source>
        <strain evidence="13 14">JCM 21544</strain>
    </source>
</reference>
<keyword evidence="5 10" id="KW-1133">Transmembrane helix</keyword>
<dbReference type="GO" id="GO:0007165">
    <property type="term" value="P:signal transduction"/>
    <property type="evidence" value="ECO:0007669"/>
    <property type="project" value="UniProtKB-KW"/>
</dbReference>
<organism evidence="13 14">
    <name type="scientific">Pseudomonas indica</name>
    <dbReference type="NCBI Taxonomy" id="137658"/>
    <lineage>
        <taxon>Bacteria</taxon>
        <taxon>Pseudomonadati</taxon>
        <taxon>Pseudomonadota</taxon>
        <taxon>Gammaproteobacteria</taxon>
        <taxon>Pseudomonadales</taxon>
        <taxon>Pseudomonadaceae</taxon>
        <taxon>Pseudomonas</taxon>
    </lineage>
</organism>
<name>A0A1G9IHG6_9PSED</name>
<evidence type="ECO:0000256" key="5">
    <source>
        <dbReference type="ARBA" id="ARBA00022989"/>
    </source>
</evidence>
<accession>A0A1G9IHG6</accession>
<dbReference type="Pfam" id="PF00672">
    <property type="entry name" value="HAMP"/>
    <property type="match status" value="1"/>
</dbReference>
<feature type="domain" description="Methyl-accepting transducer" evidence="11">
    <location>
        <begin position="260"/>
        <end position="496"/>
    </location>
</feature>
<dbReference type="EMBL" id="FNFD01000017">
    <property type="protein sequence ID" value="SDL24485.1"/>
    <property type="molecule type" value="Genomic_DNA"/>
</dbReference>
<dbReference type="PANTHER" id="PTHR32089">
    <property type="entry name" value="METHYL-ACCEPTING CHEMOTAXIS PROTEIN MCPB"/>
    <property type="match status" value="1"/>
</dbReference>
<dbReference type="GO" id="GO:0005886">
    <property type="term" value="C:plasma membrane"/>
    <property type="evidence" value="ECO:0007669"/>
    <property type="project" value="UniProtKB-SubCell"/>
</dbReference>
<proteinExistence type="inferred from homology"/>
<evidence type="ECO:0000256" key="6">
    <source>
        <dbReference type="ARBA" id="ARBA00023136"/>
    </source>
</evidence>
<keyword evidence="7 9" id="KW-0807">Transducer</keyword>
<dbReference type="Proteomes" id="UP000198706">
    <property type="component" value="Unassembled WGS sequence"/>
</dbReference>
<evidence type="ECO:0000256" key="10">
    <source>
        <dbReference type="SAM" id="Phobius"/>
    </source>
</evidence>
<gene>
    <name evidence="13" type="ORF">SAMN05216186_1173</name>
</gene>
<dbReference type="InterPro" id="IPR029095">
    <property type="entry name" value="NarX-like_N"/>
</dbReference>
<feature type="domain" description="HAMP" evidence="12">
    <location>
        <begin position="202"/>
        <end position="255"/>
    </location>
</feature>
<comment type="similarity">
    <text evidence="8">Belongs to the methyl-accepting chemotaxis (MCP) protein family.</text>
</comment>
<dbReference type="CDD" id="cd11386">
    <property type="entry name" value="MCP_signal"/>
    <property type="match status" value="1"/>
</dbReference>
<keyword evidence="2" id="KW-1003">Cell membrane</keyword>
<protein>
    <submittedName>
        <fullName evidence="13">Methyl-accepting chemotaxis protein</fullName>
    </submittedName>
</protein>
<dbReference type="AlphaFoldDB" id="A0A1G9IHG6"/>
<dbReference type="SUPFAM" id="SSF58104">
    <property type="entry name" value="Methyl-accepting chemotaxis protein (MCP) signaling domain"/>
    <property type="match status" value="1"/>
</dbReference>
<evidence type="ECO:0000256" key="8">
    <source>
        <dbReference type="ARBA" id="ARBA00029447"/>
    </source>
</evidence>
<evidence type="ECO:0000256" key="3">
    <source>
        <dbReference type="ARBA" id="ARBA00022481"/>
    </source>
</evidence>
<dbReference type="Pfam" id="PF00015">
    <property type="entry name" value="MCPsignal"/>
    <property type="match status" value="1"/>
</dbReference>
<evidence type="ECO:0000256" key="1">
    <source>
        <dbReference type="ARBA" id="ARBA00004651"/>
    </source>
</evidence>
<dbReference type="STRING" id="137658.SAMN05216186_1173"/>
<dbReference type="InterPro" id="IPR004090">
    <property type="entry name" value="Chemotax_Me-accpt_rcpt"/>
</dbReference>
<dbReference type="GO" id="GO:0006935">
    <property type="term" value="P:chemotaxis"/>
    <property type="evidence" value="ECO:0007669"/>
    <property type="project" value="InterPro"/>
</dbReference>
<evidence type="ECO:0000256" key="2">
    <source>
        <dbReference type="ARBA" id="ARBA00022475"/>
    </source>
</evidence>
<feature type="transmembrane region" description="Helical" evidence="10">
    <location>
        <begin position="27"/>
        <end position="46"/>
    </location>
</feature>
<feature type="transmembrane region" description="Helical" evidence="10">
    <location>
        <begin position="180"/>
        <end position="199"/>
    </location>
</feature>
<dbReference type="InterPro" id="IPR003660">
    <property type="entry name" value="HAMP_dom"/>
</dbReference>
<dbReference type="FunFam" id="1.10.287.950:FF:000001">
    <property type="entry name" value="Methyl-accepting chemotaxis sensory transducer"/>
    <property type="match status" value="1"/>
</dbReference>
<keyword evidence="6 10" id="KW-0472">Membrane</keyword>
<dbReference type="InterPro" id="IPR004089">
    <property type="entry name" value="MCPsignal_dom"/>
</dbReference>
<evidence type="ECO:0000313" key="14">
    <source>
        <dbReference type="Proteomes" id="UP000198706"/>
    </source>
</evidence>
<evidence type="ECO:0000256" key="4">
    <source>
        <dbReference type="ARBA" id="ARBA00022692"/>
    </source>
</evidence>
<dbReference type="PRINTS" id="PR00260">
    <property type="entry name" value="CHEMTRNSDUCR"/>
</dbReference>
<dbReference type="SMART" id="SM00304">
    <property type="entry name" value="HAMP"/>
    <property type="match status" value="1"/>
</dbReference>
<evidence type="ECO:0000256" key="9">
    <source>
        <dbReference type="PROSITE-ProRule" id="PRU00284"/>
    </source>
</evidence>
<dbReference type="GO" id="GO:0004888">
    <property type="term" value="F:transmembrane signaling receptor activity"/>
    <property type="evidence" value="ECO:0007669"/>
    <property type="project" value="InterPro"/>
</dbReference>
<comment type="subcellular location">
    <subcellularLocation>
        <location evidence="1">Cell membrane</location>
        <topology evidence="1">Multi-pass membrane protein</topology>
    </subcellularLocation>
</comment>
<keyword evidence="3" id="KW-0488">Methylation</keyword>
<evidence type="ECO:0000259" key="11">
    <source>
        <dbReference type="PROSITE" id="PS50111"/>
    </source>
</evidence>